<dbReference type="AlphaFoldDB" id="A0A8J2UF01"/>
<organism evidence="1 2">
    <name type="scientific">Puia dinghuensis</name>
    <dbReference type="NCBI Taxonomy" id="1792502"/>
    <lineage>
        <taxon>Bacteria</taxon>
        <taxon>Pseudomonadati</taxon>
        <taxon>Bacteroidota</taxon>
        <taxon>Chitinophagia</taxon>
        <taxon>Chitinophagales</taxon>
        <taxon>Chitinophagaceae</taxon>
        <taxon>Puia</taxon>
    </lineage>
</organism>
<evidence type="ECO:0000313" key="2">
    <source>
        <dbReference type="Proteomes" id="UP000607559"/>
    </source>
</evidence>
<comment type="caution">
    <text evidence="1">The sequence shown here is derived from an EMBL/GenBank/DDBJ whole genome shotgun (WGS) entry which is preliminary data.</text>
</comment>
<evidence type="ECO:0000313" key="1">
    <source>
        <dbReference type="EMBL" id="GGB06149.1"/>
    </source>
</evidence>
<gene>
    <name evidence="1" type="ORF">GCM10011511_31960</name>
</gene>
<accession>A0A8J2UF01</accession>
<sequence>MRDFLNLPDHDTKRYYLGIGFMYTSSHLQVTPHPQFLQSDSVLYVTPGNNGGFGVSGMFTFRLAEHFEFRFAFPEFIFANNTLAYHVKYPPAGETPIATKQIQSLLLGFPAQVKFLSDRINNFRVYMLGGINYRYDLASNSSARKAQNLVKLLPSDMSVEAGVGFQIYFPVFILSPELKISEGIKNIHSRDPNLQYSNVIDKLKSRMIVFSLIFEG</sequence>
<reference evidence="1" key="2">
    <citation type="submission" date="2020-09" db="EMBL/GenBank/DDBJ databases">
        <authorList>
            <person name="Sun Q."/>
            <person name="Zhou Y."/>
        </authorList>
    </citation>
    <scope>NUCLEOTIDE SEQUENCE</scope>
    <source>
        <strain evidence="1">CGMCC 1.15448</strain>
    </source>
</reference>
<dbReference type="EMBL" id="BMJC01000003">
    <property type="protein sequence ID" value="GGB06149.1"/>
    <property type="molecule type" value="Genomic_DNA"/>
</dbReference>
<reference evidence="1" key="1">
    <citation type="journal article" date="2014" name="Int. J. Syst. Evol. Microbiol.">
        <title>Complete genome sequence of Corynebacterium casei LMG S-19264T (=DSM 44701T), isolated from a smear-ripened cheese.</title>
        <authorList>
            <consortium name="US DOE Joint Genome Institute (JGI-PGF)"/>
            <person name="Walter F."/>
            <person name="Albersmeier A."/>
            <person name="Kalinowski J."/>
            <person name="Ruckert C."/>
        </authorList>
    </citation>
    <scope>NUCLEOTIDE SEQUENCE</scope>
    <source>
        <strain evidence="1">CGMCC 1.15448</strain>
    </source>
</reference>
<protein>
    <recommendedName>
        <fullName evidence="3">PorT family protein</fullName>
    </recommendedName>
</protein>
<keyword evidence="2" id="KW-1185">Reference proteome</keyword>
<name>A0A8J2UF01_9BACT</name>
<proteinExistence type="predicted"/>
<dbReference type="Proteomes" id="UP000607559">
    <property type="component" value="Unassembled WGS sequence"/>
</dbReference>
<evidence type="ECO:0008006" key="3">
    <source>
        <dbReference type="Google" id="ProtNLM"/>
    </source>
</evidence>